<dbReference type="EMBL" id="CADCWM010000903">
    <property type="protein sequence ID" value="CAA9584159.1"/>
    <property type="molecule type" value="Genomic_DNA"/>
</dbReference>
<name>A0A6J4VVL2_9BACT</name>
<organism evidence="3">
    <name type="scientific">uncultured Thermomicrobiales bacterium</name>
    <dbReference type="NCBI Taxonomy" id="1645740"/>
    <lineage>
        <taxon>Bacteria</taxon>
        <taxon>Pseudomonadati</taxon>
        <taxon>Thermomicrobiota</taxon>
        <taxon>Thermomicrobia</taxon>
        <taxon>Thermomicrobiales</taxon>
        <taxon>environmental samples</taxon>
    </lineage>
</organism>
<accession>A0A6J4VVL2</accession>
<dbReference type="AlphaFoldDB" id="A0A6J4VVL2"/>
<proteinExistence type="predicted"/>
<keyword evidence="2" id="KW-0812">Transmembrane</keyword>
<evidence type="ECO:0000313" key="3">
    <source>
        <dbReference type="EMBL" id="CAA9584159.1"/>
    </source>
</evidence>
<evidence type="ECO:0000256" key="2">
    <source>
        <dbReference type="SAM" id="Phobius"/>
    </source>
</evidence>
<gene>
    <name evidence="3" type="ORF">AVDCRST_MAG88-3711</name>
</gene>
<feature type="transmembrane region" description="Helical" evidence="2">
    <location>
        <begin position="6"/>
        <end position="24"/>
    </location>
</feature>
<feature type="compositionally biased region" description="Basic and acidic residues" evidence="1">
    <location>
        <begin position="30"/>
        <end position="42"/>
    </location>
</feature>
<keyword evidence="2" id="KW-0472">Membrane</keyword>
<feature type="region of interest" description="Disordered" evidence="1">
    <location>
        <begin position="30"/>
        <end position="58"/>
    </location>
</feature>
<keyword evidence="2" id="KW-1133">Transmembrane helix</keyword>
<sequence length="58" mass="6150">MDPLTFGFIAGAVAVAAVGIISLLRDDRSGALDDDKAGLEPRRAKRGASFGDQHRDHD</sequence>
<protein>
    <submittedName>
        <fullName evidence="3">Uncharacterized protein</fullName>
    </submittedName>
</protein>
<reference evidence="3" key="1">
    <citation type="submission" date="2020-02" db="EMBL/GenBank/DDBJ databases">
        <authorList>
            <person name="Meier V. D."/>
        </authorList>
    </citation>
    <scope>NUCLEOTIDE SEQUENCE</scope>
    <source>
        <strain evidence="3">AVDCRST_MAG88</strain>
    </source>
</reference>
<evidence type="ECO:0000256" key="1">
    <source>
        <dbReference type="SAM" id="MobiDB-lite"/>
    </source>
</evidence>